<keyword evidence="1" id="KW-1133">Transmembrane helix</keyword>
<proteinExistence type="predicted"/>
<reference evidence="3" key="1">
    <citation type="journal article" date="2010" name="Genome Res.">
        <title>Population genomic sequencing of Coccidioides fungi reveals recent hybridization and transposon control.</title>
        <authorList>
            <person name="Neafsey D.E."/>
            <person name="Barker B.M."/>
            <person name="Sharpton T.J."/>
            <person name="Stajich J.E."/>
            <person name="Park D.J."/>
            <person name="Whiston E."/>
            <person name="Hung C.-Y."/>
            <person name="McMahan C."/>
            <person name="White J."/>
            <person name="Sykes S."/>
            <person name="Heiman D."/>
            <person name="Young S."/>
            <person name="Zeng Q."/>
            <person name="Abouelleil A."/>
            <person name="Aftuck L."/>
            <person name="Bessette D."/>
            <person name="Brown A."/>
            <person name="FitzGerald M."/>
            <person name="Lui A."/>
            <person name="Macdonald J.P."/>
            <person name="Priest M."/>
            <person name="Orbach M.J."/>
            <person name="Galgiani J.N."/>
            <person name="Kirkland T.N."/>
            <person name="Cole G.T."/>
            <person name="Birren B.W."/>
            <person name="Henn M.R."/>
            <person name="Taylor J.W."/>
            <person name="Rounsley S.D."/>
        </authorList>
    </citation>
    <scope>NUCLEOTIDE SEQUENCE [LARGE SCALE GENOMIC DNA]</scope>
    <source>
        <strain evidence="3">H538.4</strain>
    </source>
</reference>
<dbReference type="EMBL" id="DS016997">
    <property type="protein sequence ID" value="KMU87346.1"/>
    <property type="molecule type" value="Genomic_DNA"/>
</dbReference>
<evidence type="ECO:0000256" key="1">
    <source>
        <dbReference type="SAM" id="Phobius"/>
    </source>
</evidence>
<keyword evidence="1" id="KW-0472">Membrane</keyword>
<evidence type="ECO:0000313" key="2">
    <source>
        <dbReference type="EMBL" id="KMU87346.1"/>
    </source>
</evidence>
<dbReference type="Proteomes" id="UP000054563">
    <property type="component" value="Unassembled WGS sequence"/>
</dbReference>
<feature type="transmembrane region" description="Helical" evidence="1">
    <location>
        <begin position="28"/>
        <end position="49"/>
    </location>
</feature>
<organism evidence="2 3">
    <name type="scientific">Coccidioides immitis H538.4</name>
    <dbReference type="NCBI Taxonomy" id="396776"/>
    <lineage>
        <taxon>Eukaryota</taxon>
        <taxon>Fungi</taxon>
        <taxon>Dikarya</taxon>
        <taxon>Ascomycota</taxon>
        <taxon>Pezizomycotina</taxon>
        <taxon>Eurotiomycetes</taxon>
        <taxon>Eurotiomycetidae</taxon>
        <taxon>Onygenales</taxon>
        <taxon>Onygenaceae</taxon>
        <taxon>Coccidioides</taxon>
    </lineage>
</organism>
<name>A0A0J8RRW6_COCIT</name>
<dbReference type="AlphaFoldDB" id="A0A0J8RRW6"/>
<gene>
    <name evidence="2" type="ORF">CIHG_04792</name>
</gene>
<keyword evidence="1" id="KW-0812">Transmembrane</keyword>
<evidence type="ECO:0000313" key="3">
    <source>
        <dbReference type="Proteomes" id="UP000054563"/>
    </source>
</evidence>
<accession>A0A0J8RRW6</accession>
<protein>
    <submittedName>
        <fullName evidence="2">Uncharacterized protein</fullName>
    </submittedName>
</protein>
<sequence length="101" mass="11216">MAPHPLPTPPTLNLPSFPGKSSACTGRLRLLVAIIEAAITNFNLLLINLPTDRNTTYKREKSLRVLACKLLKYNSSVFFSSEKSSNLILRLYLVSSQDLVL</sequence>
<dbReference type="VEuPathDB" id="FungiDB:CIHG_04792"/>